<protein>
    <recommendedName>
        <fullName evidence="6">EGF-like domain-containing protein</fullName>
    </recommendedName>
</protein>
<evidence type="ECO:0008006" key="6">
    <source>
        <dbReference type="Google" id="ProtNLM"/>
    </source>
</evidence>
<proteinExistence type="predicted"/>
<comment type="caution">
    <text evidence="4">The sequence shown here is derived from an EMBL/GenBank/DDBJ whole genome shotgun (WGS) entry which is preliminary data.</text>
</comment>
<dbReference type="Proteomes" id="UP001497382">
    <property type="component" value="Unassembled WGS sequence"/>
</dbReference>
<feature type="signal peptide" evidence="3">
    <location>
        <begin position="1"/>
        <end position="23"/>
    </location>
</feature>
<keyword evidence="5" id="KW-1185">Reference proteome</keyword>
<feature type="chain" id="PRO_5043976710" description="EGF-like domain-containing protein" evidence="3">
    <location>
        <begin position="24"/>
        <end position="440"/>
    </location>
</feature>
<dbReference type="AlphaFoldDB" id="A0AAV2AG36"/>
<name>A0AAV2AG36_9ARAC</name>
<keyword evidence="2" id="KW-0472">Membrane</keyword>
<dbReference type="EMBL" id="CAXIEN010000161">
    <property type="protein sequence ID" value="CAL1282875.1"/>
    <property type="molecule type" value="Genomic_DNA"/>
</dbReference>
<feature type="transmembrane region" description="Helical" evidence="2">
    <location>
        <begin position="407"/>
        <end position="430"/>
    </location>
</feature>
<evidence type="ECO:0000313" key="4">
    <source>
        <dbReference type="EMBL" id="CAL1282875.1"/>
    </source>
</evidence>
<gene>
    <name evidence="4" type="ORF">LARSCL_LOCUS12288</name>
</gene>
<organism evidence="4 5">
    <name type="scientific">Larinioides sclopetarius</name>
    <dbReference type="NCBI Taxonomy" id="280406"/>
    <lineage>
        <taxon>Eukaryota</taxon>
        <taxon>Metazoa</taxon>
        <taxon>Ecdysozoa</taxon>
        <taxon>Arthropoda</taxon>
        <taxon>Chelicerata</taxon>
        <taxon>Arachnida</taxon>
        <taxon>Araneae</taxon>
        <taxon>Araneomorphae</taxon>
        <taxon>Entelegynae</taxon>
        <taxon>Araneoidea</taxon>
        <taxon>Araneidae</taxon>
        <taxon>Larinioides</taxon>
    </lineage>
</organism>
<keyword evidence="3" id="KW-0732">Signal</keyword>
<evidence type="ECO:0000313" key="5">
    <source>
        <dbReference type="Proteomes" id="UP001497382"/>
    </source>
</evidence>
<evidence type="ECO:0000256" key="2">
    <source>
        <dbReference type="SAM" id="Phobius"/>
    </source>
</evidence>
<reference evidence="4 5" key="1">
    <citation type="submission" date="2024-04" db="EMBL/GenBank/DDBJ databases">
        <authorList>
            <person name="Rising A."/>
            <person name="Reimegard J."/>
            <person name="Sonavane S."/>
            <person name="Akerstrom W."/>
            <person name="Nylinder S."/>
            <person name="Hedman E."/>
            <person name="Kallberg Y."/>
        </authorList>
    </citation>
    <scope>NUCLEOTIDE SEQUENCE [LARGE SCALE GENOMIC DNA]</scope>
</reference>
<keyword evidence="2" id="KW-1133">Transmembrane helix</keyword>
<keyword evidence="2" id="KW-0812">Transmembrane</keyword>
<evidence type="ECO:0000256" key="1">
    <source>
        <dbReference type="SAM" id="MobiDB-lite"/>
    </source>
</evidence>
<feature type="region of interest" description="Disordered" evidence="1">
    <location>
        <begin position="32"/>
        <end position="53"/>
    </location>
</feature>
<sequence>MQCLRKEIIMLLLLNILHMHCKSVFKSENETEITENPETSSPELSSISDEKTSLGISPDDTAVTITISEPEPLNYEIKLDFKECNCGIYGLCHIDDTRSKCHCTLLTDDSFYGKCEEECKCGVNVRTSYIRSNGNIICSSDVAYNDSSEDCTGCDCGNNNGWCRFDFRSDSEDKCLCVPRFSEKDGRCYGCDCGEGGSCHLNSSGDKICNCFEGYVPHEGYCKACDCGEGGSCHLNSSGDKICNCFEGYVPHEGYCKECNCGPYGSCSFIEDEKQCICPSFTVEINGVCEECNCGPYGSCSYVDDEKRCDCKSFAVEKNGVCSVLENTSPEFTTAVTTTVLSSTALECNCGPYGSCSFIDDEKRCDCKSFAVERNGVCIVLENTSPEFTTAVTTTVLSSTELGKRDFWMISQFSVASAILVLLLFMFGFWTRILKKISKK</sequence>
<evidence type="ECO:0000256" key="3">
    <source>
        <dbReference type="SAM" id="SignalP"/>
    </source>
</evidence>
<accession>A0AAV2AG36</accession>